<sequence>MKKSVFSLLFILFPLWLFAQVGNYRNEFAVGVNGGYVLSNVGFVPKVTQGLHGGMTGGLTLRYTSEKYFKTICSIYAEVNYTQGGWKENIVDLKDQPVVNSETGLAEEYSRTINYIQVPVFAHLAWGKEGRGFQFFFQAGPQFGYMLNESTSVNFDLDHANMNDRANKETTQYSMPVEHKFDYGIVAGIGVEYSLPKLGHILLDARYYYGLANIYGDTKRDYFAKSNLSNIVVKLSYLFDITKTNLKNKSMFENQPKGLFALALANTGERFGYYTMIAVFVLFLRANFGLDPGTAGMIYSVFLGLVYFLPLVGGVLADKFGFGKMVTIGIVVMFLGYLFLSIPLGGETFALLVMLLALLFISFGTGLFKGNLQVMVGNLYDDPKYADKRDSAFSIFYMAINIGALFAPTAAVRIKEWAESVGYAENDAYHFSFAVACVSLIISMAIYYGFRSTFRHVEGNGTAAKTDDGKAIETEELSKKDVRDRVVALLLVFAVVIFFWMSFHQNGLTLTYFANEFTQKTSSGVQSMAFDVVNLVMIVFIVYAGFSFFQSKTQKAKGISLAVIVAAIAVLIYKYTQVEGAIDVSAPIFQQFNPFYVVALTPVSMAIFGSLAAKGKEPSAPRKIAYGMVIAAFAYTIMIVGSQGLLTPNEQALAAEAGTANYASANWLISTYLVLTFGELLLSPMGISFVSKVAPPKLKGAMMGGWFAATAIGNLLVSVGGYLWGDLPVWAVWSVFIGVCLLSALFMFSVMKRLEKVC</sequence>
<proteinExistence type="inferred from homology"/>
<keyword evidence="6 9" id="KW-1133">Transmembrane helix</keyword>
<feature type="domain" description="Major facilitator superfamily (MFS) profile" evidence="11">
    <location>
        <begin position="258"/>
        <end position="755"/>
    </location>
</feature>
<evidence type="ECO:0000256" key="7">
    <source>
        <dbReference type="ARBA" id="ARBA00023136"/>
    </source>
</evidence>
<gene>
    <name evidence="12" type="ORF">HMPREF0650_2154</name>
</gene>
<dbReference type="PROSITE" id="PS50850">
    <property type="entry name" value="MFS"/>
    <property type="match status" value="1"/>
</dbReference>
<evidence type="ECO:0000256" key="9">
    <source>
        <dbReference type="SAM" id="Phobius"/>
    </source>
</evidence>
<feature type="chain" id="PRO_5003027499" evidence="10">
    <location>
        <begin position="20"/>
        <end position="758"/>
    </location>
</feature>
<keyword evidence="5" id="KW-0571">Peptide transport</keyword>
<dbReference type="Pfam" id="PF00854">
    <property type="entry name" value="PTR2"/>
    <property type="match status" value="2"/>
</dbReference>
<dbReference type="Proteomes" id="UP000005283">
    <property type="component" value="Unassembled WGS sequence"/>
</dbReference>
<evidence type="ECO:0000256" key="10">
    <source>
        <dbReference type="SAM" id="SignalP"/>
    </source>
</evidence>
<feature type="transmembrane region" description="Helical" evidence="9">
    <location>
        <begin position="322"/>
        <end position="342"/>
    </location>
</feature>
<comment type="similarity">
    <text evidence="8">Belongs to the major facilitator superfamily. Proton-dependent oligopeptide transporter (POT/PTR) (TC 2.A.17) family.</text>
</comment>
<dbReference type="PANTHER" id="PTHR23517">
    <property type="entry name" value="RESISTANCE PROTEIN MDTM, PUTATIVE-RELATED-RELATED"/>
    <property type="match status" value="1"/>
</dbReference>
<feature type="transmembrane region" description="Helical" evidence="9">
    <location>
        <begin position="595"/>
        <end position="613"/>
    </location>
</feature>
<name>D1W4S6_9BACT</name>
<feature type="transmembrane region" description="Helical" evidence="9">
    <location>
        <begin position="428"/>
        <end position="450"/>
    </location>
</feature>
<keyword evidence="13" id="KW-1185">Reference proteome</keyword>
<dbReference type="InterPro" id="IPR000109">
    <property type="entry name" value="POT_fam"/>
</dbReference>
<keyword evidence="10" id="KW-0732">Signal</keyword>
<keyword evidence="2 8" id="KW-0813">Transport</keyword>
<dbReference type="AlphaFoldDB" id="D1W4S6"/>
<organism evidence="12 13">
    <name type="scientific">Hoylesella buccalis ATCC 35310</name>
    <dbReference type="NCBI Taxonomy" id="679190"/>
    <lineage>
        <taxon>Bacteria</taxon>
        <taxon>Pseudomonadati</taxon>
        <taxon>Bacteroidota</taxon>
        <taxon>Bacteroidia</taxon>
        <taxon>Bacteroidales</taxon>
        <taxon>Prevotellaceae</taxon>
        <taxon>Hoylesella</taxon>
    </lineage>
</organism>
<feature type="transmembrane region" description="Helical" evidence="9">
    <location>
        <begin position="349"/>
        <end position="368"/>
    </location>
</feature>
<evidence type="ECO:0000256" key="1">
    <source>
        <dbReference type="ARBA" id="ARBA00004651"/>
    </source>
</evidence>
<feature type="signal peptide" evidence="10">
    <location>
        <begin position="1"/>
        <end position="19"/>
    </location>
</feature>
<dbReference type="GO" id="GO:1904680">
    <property type="term" value="F:peptide transmembrane transporter activity"/>
    <property type="evidence" value="ECO:0007669"/>
    <property type="project" value="InterPro"/>
</dbReference>
<evidence type="ECO:0000256" key="2">
    <source>
        <dbReference type="ARBA" id="ARBA00022448"/>
    </source>
</evidence>
<accession>D1W4S6</accession>
<evidence type="ECO:0000313" key="13">
    <source>
        <dbReference type="Proteomes" id="UP000005283"/>
    </source>
</evidence>
<feature type="transmembrane region" description="Helical" evidence="9">
    <location>
        <begin position="665"/>
        <end position="682"/>
    </location>
</feature>
<evidence type="ECO:0000256" key="5">
    <source>
        <dbReference type="ARBA" id="ARBA00022856"/>
    </source>
</evidence>
<dbReference type="SUPFAM" id="SSF103473">
    <property type="entry name" value="MFS general substrate transporter"/>
    <property type="match status" value="1"/>
</dbReference>
<dbReference type="InterPro" id="IPR005279">
    <property type="entry name" value="Dipep/tripep_permease"/>
</dbReference>
<dbReference type="InterPro" id="IPR050171">
    <property type="entry name" value="MFS_Transporters"/>
</dbReference>
<dbReference type="CDD" id="cd17346">
    <property type="entry name" value="MFS_DtpA_like"/>
    <property type="match status" value="1"/>
</dbReference>
<feature type="transmembrane region" description="Helical" evidence="9">
    <location>
        <begin position="730"/>
        <end position="751"/>
    </location>
</feature>
<feature type="transmembrane region" description="Helical" evidence="9">
    <location>
        <begin position="486"/>
        <end position="503"/>
    </location>
</feature>
<feature type="transmembrane region" description="Helical" evidence="9">
    <location>
        <begin position="625"/>
        <end position="645"/>
    </location>
</feature>
<feature type="transmembrane region" description="Helical" evidence="9">
    <location>
        <begin position="523"/>
        <end position="546"/>
    </location>
</feature>
<dbReference type="EMBL" id="ADEG01000041">
    <property type="protein sequence ID" value="EFA92457.1"/>
    <property type="molecule type" value="Genomic_DNA"/>
</dbReference>
<keyword evidence="5" id="KW-0653">Protein transport</keyword>
<dbReference type="InterPro" id="IPR025665">
    <property type="entry name" value="Beta-barrel_OMP_2"/>
</dbReference>
<keyword evidence="4 8" id="KW-0812">Transmembrane</keyword>
<evidence type="ECO:0000256" key="4">
    <source>
        <dbReference type="ARBA" id="ARBA00022692"/>
    </source>
</evidence>
<evidence type="ECO:0000256" key="8">
    <source>
        <dbReference type="RuleBase" id="RU003755"/>
    </source>
</evidence>
<dbReference type="STRING" id="679190.HMPREF0650_2154"/>
<evidence type="ECO:0000256" key="6">
    <source>
        <dbReference type="ARBA" id="ARBA00022989"/>
    </source>
</evidence>
<comment type="subcellular location">
    <subcellularLocation>
        <location evidence="1">Cell membrane</location>
        <topology evidence="1">Multi-pass membrane protein</topology>
    </subcellularLocation>
    <subcellularLocation>
        <location evidence="8">Membrane</location>
        <topology evidence="8">Multi-pass membrane protein</topology>
    </subcellularLocation>
</comment>
<dbReference type="PANTHER" id="PTHR23517:SF15">
    <property type="entry name" value="PROTON-DEPENDENT OLIGOPEPTIDE FAMILY TRANSPORT PROTEIN"/>
    <property type="match status" value="1"/>
</dbReference>
<evidence type="ECO:0000313" key="12">
    <source>
        <dbReference type="EMBL" id="EFA92457.1"/>
    </source>
</evidence>
<feature type="transmembrane region" description="Helical" evidence="9">
    <location>
        <begin position="558"/>
        <end position="575"/>
    </location>
</feature>
<dbReference type="eggNOG" id="COG3104">
    <property type="taxonomic scope" value="Bacteria"/>
</dbReference>
<protein>
    <submittedName>
        <fullName evidence="12">Amino acid/peptide transporter</fullName>
    </submittedName>
</protein>
<feature type="transmembrane region" description="Helical" evidence="9">
    <location>
        <begin position="297"/>
        <end position="316"/>
    </location>
</feature>
<dbReference type="InterPro" id="IPR036259">
    <property type="entry name" value="MFS_trans_sf"/>
</dbReference>
<dbReference type="Gene3D" id="1.20.1250.20">
    <property type="entry name" value="MFS general substrate transporter like domains"/>
    <property type="match status" value="3"/>
</dbReference>
<dbReference type="Pfam" id="PF13568">
    <property type="entry name" value="OMP_b-brl_2"/>
    <property type="match status" value="1"/>
</dbReference>
<keyword evidence="7 9" id="KW-0472">Membrane</keyword>
<evidence type="ECO:0000259" key="11">
    <source>
        <dbReference type="PROSITE" id="PS50850"/>
    </source>
</evidence>
<evidence type="ECO:0000256" key="3">
    <source>
        <dbReference type="ARBA" id="ARBA00022475"/>
    </source>
</evidence>
<dbReference type="PROSITE" id="PS01023">
    <property type="entry name" value="PTR2_2"/>
    <property type="match status" value="1"/>
</dbReference>
<comment type="caution">
    <text evidence="12">The sequence shown here is derived from an EMBL/GenBank/DDBJ whole genome shotgun (WGS) entry which is preliminary data.</text>
</comment>
<dbReference type="GO" id="GO:0006857">
    <property type="term" value="P:oligopeptide transport"/>
    <property type="evidence" value="ECO:0007669"/>
    <property type="project" value="InterPro"/>
</dbReference>
<feature type="transmembrane region" description="Helical" evidence="9">
    <location>
        <begin position="703"/>
        <end position="724"/>
    </location>
</feature>
<dbReference type="InterPro" id="IPR020846">
    <property type="entry name" value="MFS_dom"/>
</dbReference>
<reference evidence="12 13" key="1">
    <citation type="submission" date="2009-12" db="EMBL/GenBank/DDBJ databases">
        <title>Genome Sequence of Prevotella buccalis ATCC 35310.</title>
        <authorList>
            <person name="Durkin A.S."/>
            <person name="Madupu R."/>
            <person name="Torralba M."/>
            <person name="Methe B."/>
            <person name="Sutton G."/>
            <person name="Strausberg R.L."/>
            <person name="Nelson K.E."/>
        </authorList>
    </citation>
    <scope>NUCLEOTIDE SEQUENCE [LARGE SCALE GENOMIC DNA]</scope>
    <source>
        <strain evidence="12 13">ATCC 35310</strain>
    </source>
</reference>
<dbReference type="InterPro" id="IPR018456">
    <property type="entry name" value="PTR2_symporter_CS"/>
</dbReference>
<dbReference type="GO" id="GO:0005886">
    <property type="term" value="C:plasma membrane"/>
    <property type="evidence" value="ECO:0007669"/>
    <property type="project" value="UniProtKB-SubCell"/>
</dbReference>
<keyword evidence="3" id="KW-1003">Cell membrane</keyword>